<proteinExistence type="inferred from homology"/>
<evidence type="ECO:0000256" key="4">
    <source>
        <dbReference type="ARBA" id="ARBA00023235"/>
    </source>
</evidence>
<dbReference type="InterPro" id="IPR036944">
    <property type="entry name" value="PPIase_FKBP_N_sf"/>
</dbReference>
<comment type="caution">
    <text evidence="9">The sequence shown here is derived from an EMBL/GenBank/DDBJ whole genome shotgun (WGS) entry which is preliminary data.</text>
</comment>
<sequence length="234" mass="24866">MKFRLIAVAAAALVVSAGIASAQDTSTEKGKLSYALGYQYGQELQGLIARGEQLDIAALVKGVQDSAAKKEPTVNVDQLRTAVQNFQKREQGRMEQAKAEWEKQAAENKTKSDAFLASNKAKAGVKTLPSGVQYRVIETGTGAKPTLASTVEVEAAGPFPMGQRPAQAQPAQKMPTVKVSEIQLVGIREALQQMPAGSKWEVTIPADKAYGANPGTGFPPNVAVQFEVKLVSVK</sequence>
<evidence type="ECO:0000256" key="7">
    <source>
        <dbReference type="SAM" id="SignalP"/>
    </source>
</evidence>
<protein>
    <recommendedName>
        <fullName evidence="6">Peptidyl-prolyl cis-trans isomerase</fullName>
        <ecNumber evidence="6">5.2.1.8</ecNumber>
    </recommendedName>
</protein>
<reference evidence="10" key="1">
    <citation type="journal article" date="2019" name="Int. J. Syst. Evol. Microbiol.">
        <title>The Global Catalogue of Microorganisms (GCM) 10K type strain sequencing project: providing services to taxonomists for standard genome sequencing and annotation.</title>
        <authorList>
            <consortium name="The Broad Institute Genomics Platform"/>
            <consortium name="The Broad Institute Genome Sequencing Center for Infectious Disease"/>
            <person name="Wu L."/>
            <person name="Ma J."/>
        </authorList>
    </citation>
    <scope>NUCLEOTIDE SEQUENCE [LARGE SCALE GENOMIC DNA]</scope>
    <source>
        <strain evidence="10">KCTC 22558</strain>
    </source>
</reference>
<feature type="chain" id="PRO_5046811943" description="Peptidyl-prolyl cis-trans isomerase" evidence="7">
    <location>
        <begin position="23"/>
        <end position="234"/>
    </location>
</feature>
<dbReference type="PANTHER" id="PTHR43811:SF23">
    <property type="entry name" value="FKBP-TYPE 22 KDA PEPTIDYL-PROLYL CIS-TRANS ISOMERASE"/>
    <property type="match status" value="1"/>
</dbReference>
<dbReference type="RefSeq" id="WP_189447735.1">
    <property type="nucleotide sequence ID" value="NZ_BMXY01000001.1"/>
</dbReference>
<feature type="domain" description="PPIase FKBP-type" evidence="8">
    <location>
        <begin position="148"/>
        <end position="234"/>
    </location>
</feature>
<keyword evidence="10" id="KW-1185">Reference proteome</keyword>
<evidence type="ECO:0000256" key="5">
    <source>
        <dbReference type="PROSITE-ProRule" id="PRU00277"/>
    </source>
</evidence>
<comment type="catalytic activity">
    <reaction evidence="1 5 6">
        <text>[protein]-peptidylproline (omega=180) = [protein]-peptidylproline (omega=0)</text>
        <dbReference type="Rhea" id="RHEA:16237"/>
        <dbReference type="Rhea" id="RHEA-COMP:10747"/>
        <dbReference type="Rhea" id="RHEA-COMP:10748"/>
        <dbReference type="ChEBI" id="CHEBI:83833"/>
        <dbReference type="ChEBI" id="CHEBI:83834"/>
        <dbReference type="EC" id="5.2.1.8"/>
    </reaction>
</comment>
<dbReference type="EMBL" id="BMXY01000001">
    <property type="protein sequence ID" value="GGZ59585.1"/>
    <property type="molecule type" value="Genomic_DNA"/>
</dbReference>
<organism evidence="9 10">
    <name type="scientific">Cognatilysobacter xinjiangensis</name>
    <dbReference type="NCBI Taxonomy" id="546892"/>
    <lineage>
        <taxon>Bacteria</taxon>
        <taxon>Pseudomonadati</taxon>
        <taxon>Pseudomonadota</taxon>
        <taxon>Gammaproteobacteria</taxon>
        <taxon>Lysobacterales</taxon>
        <taxon>Lysobacteraceae</taxon>
        <taxon>Cognatilysobacter</taxon>
    </lineage>
</organism>
<dbReference type="Pfam" id="PF01346">
    <property type="entry name" value="FKBP_N"/>
    <property type="match status" value="1"/>
</dbReference>
<comment type="similarity">
    <text evidence="2 6">Belongs to the FKBP-type PPIase family.</text>
</comment>
<dbReference type="Gene3D" id="3.10.50.40">
    <property type="match status" value="1"/>
</dbReference>
<evidence type="ECO:0000259" key="8">
    <source>
        <dbReference type="PROSITE" id="PS50059"/>
    </source>
</evidence>
<dbReference type="InterPro" id="IPR046357">
    <property type="entry name" value="PPIase_dom_sf"/>
</dbReference>
<feature type="signal peptide" evidence="7">
    <location>
        <begin position="1"/>
        <end position="22"/>
    </location>
</feature>
<keyword evidence="7" id="KW-0732">Signal</keyword>
<dbReference type="PROSITE" id="PS50059">
    <property type="entry name" value="FKBP_PPIASE"/>
    <property type="match status" value="1"/>
</dbReference>
<evidence type="ECO:0000256" key="1">
    <source>
        <dbReference type="ARBA" id="ARBA00000971"/>
    </source>
</evidence>
<dbReference type="PANTHER" id="PTHR43811">
    <property type="entry name" value="FKBP-TYPE PEPTIDYL-PROLYL CIS-TRANS ISOMERASE FKPA"/>
    <property type="match status" value="1"/>
</dbReference>
<dbReference type="InterPro" id="IPR000774">
    <property type="entry name" value="PPIase_FKBP_N"/>
</dbReference>
<dbReference type="GO" id="GO:0016853">
    <property type="term" value="F:isomerase activity"/>
    <property type="evidence" value="ECO:0007669"/>
    <property type="project" value="UniProtKB-KW"/>
</dbReference>
<keyword evidence="4 5" id="KW-0413">Isomerase</keyword>
<dbReference type="Proteomes" id="UP000643403">
    <property type="component" value="Unassembled WGS sequence"/>
</dbReference>
<evidence type="ECO:0000313" key="10">
    <source>
        <dbReference type="Proteomes" id="UP000643403"/>
    </source>
</evidence>
<evidence type="ECO:0000256" key="6">
    <source>
        <dbReference type="RuleBase" id="RU003915"/>
    </source>
</evidence>
<evidence type="ECO:0000256" key="3">
    <source>
        <dbReference type="ARBA" id="ARBA00023110"/>
    </source>
</evidence>
<dbReference type="SUPFAM" id="SSF54534">
    <property type="entry name" value="FKBP-like"/>
    <property type="match status" value="1"/>
</dbReference>
<evidence type="ECO:0000256" key="2">
    <source>
        <dbReference type="ARBA" id="ARBA00006577"/>
    </source>
</evidence>
<dbReference type="InterPro" id="IPR001179">
    <property type="entry name" value="PPIase_FKBP_dom"/>
</dbReference>
<keyword evidence="3 5" id="KW-0697">Rotamase</keyword>
<gene>
    <name evidence="9" type="ORF">GCM10008101_11750</name>
</gene>
<name>A0ABQ3BWF7_9GAMM</name>
<dbReference type="EC" id="5.2.1.8" evidence="6"/>
<dbReference type="Gene3D" id="1.10.287.460">
    <property type="entry name" value="Peptidyl-prolyl cis-trans isomerase, FKBP-type, N-terminal domain"/>
    <property type="match status" value="1"/>
</dbReference>
<evidence type="ECO:0000313" key="9">
    <source>
        <dbReference type="EMBL" id="GGZ59585.1"/>
    </source>
</evidence>
<dbReference type="Pfam" id="PF00254">
    <property type="entry name" value="FKBP_C"/>
    <property type="match status" value="1"/>
</dbReference>
<accession>A0ABQ3BWF7</accession>